<dbReference type="Gene3D" id="2.10.80.10">
    <property type="entry name" value="Lipase, subunit A"/>
    <property type="match status" value="1"/>
</dbReference>
<dbReference type="PROSITE" id="PS51342">
    <property type="entry name" value="COLIPASE_2"/>
    <property type="match status" value="1"/>
</dbReference>
<keyword evidence="8" id="KW-0442">Lipid degradation</keyword>
<evidence type="ECO:0000256" key="7">
    <source>
        <dbReference type="ARBA" id="ARBA00022757"/>
    </source>
</evidence>
<comment type="subunit">
    <text evidence="4">Forms a 1:1 stoichiometric complex with pancreatic lipase.</text>
</comment>
<dbReference type="GO" id="GO:0007586">
    <property type="term" value="P:digestion"/>
    <property type="evidence" value="ECO:0007669"/>
    <property type="project" value="UniProtKB-KW"/>
</dbReference>
<reference evidence="14 15" key="1">
    <citation type="journal article" date="2018" name="Nat. Ecol. Evol.">
        <title>Shark genomes provide insights into elasmobranch evolution and the origin of vertebrates.</title>
        <authorList>
            <person name="Hara Y"/>
            <person name="Yamaguchi K"/>
            <person name="Onimaru K"/>
            <person name="Kadota M"/>
            <person name="Koyanagi M"/>
            <person name="Keeley SD"/>
            <person name="Tatsumi K"/>
            <person name="Tanaka K"/>
            <person name="Motone F"/>
            <person name="Kageyama Y"/>
            <person name="Nozu R"/>
            <person name="Adachi N"/>
            <person name="Nishimura O"/>
            <person name="Nakagawa R"/>
            <person name="Tanegashima C"/>
            <person name="Kiyatake I"/>
            <person name="Matsumoto R"/>
            <person name="Murakumo K"/>
            <person name="Nishida K"/>
            <person name="Terakita A"/>
            <person name="Kuratani S"/>
            <person name="Sato K"/>
            <person name="Hyodo S Kuraku.S."/>
        </authorList>
    </citation>
    <scope>NUCLEOTIDE SEQUENCE [LARGE SCALE GENOMIC DNA]</scope>
</reference>
<dbReference type="Pfam" id="PF02740">
    <property type="entry name" value="Colipase_C"/>
    <property type="match status" value="1"/>
</dbReference>
<keyword evidence="10" id="KW-1015">Disulfide bond</keyword>
<dbReference type="GO" id="GO:0035473">
    <property type="term" value="F:lipase binding"/>
    <property type="evidence" value="ECO:0007669"/>
    <property type="project" value="InterPro"/>
</dbReference>
<feature type="chain" id="PRO_5018964955" description="Colipase" evidence="11">
    <location>
        <begin position="18"/>
        <end position="119"/>
    </location>
</feature>
<evidence type="ECO:0000256" key="10">
    <source>
        <dbReference type="ARBA" id="ARBA00023157"/>
    </source>
</evidence>
<comment type="function">
    <text evidence="1">Enterostatin has a biological activity as a satiety signal.</text>
</comment>
<evidence type="ECO:0000256" key="2">
    <source>
        <dbReference type="ARBA" id="ARBA00003508"/>
    </source>
</evidence>
<dbReference type="InterPro" id="IPR001981">
    <property type="entry name" value="Colipase"/>
</dbReference>
<evidence type="ECO:0000256" key="9">
    <source>
        <dbReference type="ARBA" id="ARBA00023098"/>
    </source>
</evidence>
<dbReference type="PANTHER" id="PTHR10041:SF9">
    <property type="entry name" value="COLIPASE"/>
    <property type="match status" value="1"/>
</dbReference>
<dbReference type="InterPro" id="IPR017915">
    <property type="entry name" value="Colipase_CS"/>
</dbReference>
<evidence type="ECO:0000256" key="11">
    <source>
        <dbReference type="SAM" id="SignalP"/>
    </source>
</evidence>
<dbReference type="STRING" id="75743.A0A401PJ13"/>
<dbReference type="OMA" id="NRNFGVC"/>
<feature type="signal peptide" evidence="11">
    <location>
        <begin position="1"/>
        <end position="17"/>
    </location>
</feature>
<evidence type="ECO:0000256" key="8">
    <source>
        <dbReference type="ARBA" id="ARBA00022963"/>
    </source>
</evidence>
<dbReference type="PROSITE" id="PS00121">
    <property type="entry name" value="COLIPASE_1"/>
    <property type="match status" value="1"/>
</dbReference>
<evidence type="ECO:0000313" key="15">
    <source>
        <dbReference type="Proteomes" id="UP000288216"/>
    </source>
</evidence>
<keyword evidence="7" id="KW-0222">Digestion</keyword>
<keyword evidence="5" id="KW-0964">Secreted</keyword>
<evidence type="ECO:0000256" key="1">
    <source>
        <dbReference type="ARBA" id="ARBA00002722"/>
    </source>
</evidence>
<dbReference type="OrthoDB" id="9826993at2759"/>
<dbReference type="CDD" id="cd23011">
    <property type="entry name" value="CLPS"/>
    <property type="match status" value="1"/>
</dbReference>
<protein>
    <recommendedName>
        <fullName evidence="16">Colipase</fullName>
    </recommendedName>
</protein>
<evidence type="ECO:0000256" key="3">
    <source>
        <dbReference type="ARBA" id="ARBA00004613"/>
    </source>
</evidence>
<dbReference type="PRINTS" id="PR00128">
    <property type="entry name" value="COLIPASE"/>
</dbReference>
<evidence type="ECO:0000256" key="4">
    <source>
        <dbReference type="ARBA" id="ARBA00011263"/>
    </source>
</evidence>
<dbReference type="EMBL" id="BFAA01002269">
    <property type="protein sequence ID" value="GCB73114.1"/>
    <property type="molecule type" value="Genomic_DNA"/>
</dbReference>
<dbReference type="AlphaFoldDB" id="A0A401PJ13"/>
<evidence type="ECO:0000256" key="5">
    <source>
        <dbReference type="ARBA" id="ARBA00022525"/>
    </source>
</evidence>
<dbReference type="SUPFAM" id="SSF57190">
    <property type="entry name" value="Colipase-like"/>
    <property type="match status" value="2"/>
</dbReference>
<sequence length="119" mass="12797">MKTTLVYLACCIAVGIAAPERGLFLNLKIGELCVGSFQCKSHCCQRDTGLSLARCADKGAEGMSCSNHLLYNVYYKCPCENGLKCDGDKSIIGSITNTNFGICKDPNGIAKVIKPNRVQ</sequence>
<dbReference type="GO" id="GO:0016042">
    <property type="term" value="P:lipid catabolic process"/>
    <property type="evidence" value="ECO:0007669"/>
    <property type="project" value="UniProtKB-KW"/>
</dbReference>
<dbReference type="InterPro" id="IPR017914">
    <property type="entry name" value="Colipase_C"/>
</dbReference>
<feature type="domain" description="Colipase N-terminal" evidence="12">
    <location>
        <begin position="21"/>
        <end position="58"/>
    </location>
</feature>
<dbReference type="SMART" id="SM00023">
    <property type="entry name" value="COLIPASE"/>
    <property type="match status" value="1"/>
</dbReference>
<evidence type="ECO:0000256" key="6">
    <source>
        <dbReference type="ARBA" id="ARBA00022729"/>
    </source>
</evidence>
<dbReference type="GO" id="GO:0008047">
    <property type="term" value="F:enzyme activator activity"/>
    <property type="evidence" value="ECO:0007669"/>
    <property type="project" value="InterPro"/>
</dbReference>
<keyword evidence="6 11" id="KW-0732">Signal</keyword>
<keyword evidence="15" id="KW-1185">Reference proteome</keyword>
<evidence type="ECO:0008006" key="16">
    <source>
        <dbReference type="Google" id="ProtNLM"/>
    </source>
</evidence>
<dbReference type="InterPro" id="IPR047576">
    <property type="entry name" value="CLPS_chr"/>
</dbReference>
<keyword evidence="9" id="KW-0443">Lipid metabolism</keyword>
<name>A0A401PJ13_SCYTO</name>
<proteinExistence type="predicted"/>
<dbReference type="Pfam" id="PF01114">
    <property type="entry name" value="Colipase"/>
    <property type="match status" value="1"/>
</dbReference>
<dbReference type="InterPro" id="IPR017913">
    <property type="entry name" value="Colipase_N"/>
</dbReference>
<comment type="function">
    <text evidence="2">Colipase is a cofactor of pancreatic lipase. It allows the lipase to anchor itself to the lipid-water interface. Without colipase the enzyme is washed off by bile salts, which have an inhibitory effect on the lipase.</text>
</comment>
<feature type="domain" description="Colipase C-terminal" evidence="13">
    <location>
        <begin position="64"/>
        <end position="105"/>
    </location>
</feature>
<organism evidence="14 15">
    <name type="scientific">Scyliorhinus torazame</name>
    <name type="common">Cloudy catshark</name>
    <name type="synonym">Catulus torazame</name>
    <dbReference type="NCBI Taxonomy" id="75743"/>
    <lineage>
        <taxon>Eukaryota</taxon>
        <taxon>Metazoa</taxon>
        <taxon>Chordata</taxon>
        <taxon>Craniata</taxon>
        <taxon>Vertebrata</taxon>
        <taxon>Chondrichthyes</taxon>
        <taxon>Elasmobranchii</taxon>
        <taxon>Galeomorphii</taxon>
        <taxon>Galeoidea</taxon>
        <taxon>Carcharhiniformes</taxon>
        <taxon>Scyliorhinidae</taxon>
        <taxon>Scyliorhinus</taxon>
    </lineage>
</organism>
<dbReference type="GO" id="GO:0005576">
    <property type="term" value="C:extracellular region"/>
    <property type="evidence" value="ECO:0007669"/>
    <property type="project" value="UniProtKB-SubCell"/>
</dbReference>
<accession>A0A401PJ13</accession>
<gene>
    <name evidence="14" type="ORF">scyTo_0006629</name>
</gene>
<comment type="caution">
    <text evidence="14">The sequence shown here is derived from an EMBL/GenBank/DDBJ whole genome shotgun (WGS) entry which is preliminary data.</text>
</comment>
<evidence type="ECO:0000259" key="12">
    <source>
        <dbReference type="Pfam" id="PF01114"/>
    </source>
</evidence>
<dbReference type="Proteomes" id="UP000288216">
    <property type="component" value="Unassembled WGS sequence"/>
</dbReference>
<dbReference type="PANTHER" id="PTHR10041">
    <property type="entry name" value="COLIPASE"/>
    <property type="match status" value="1"/>
</dbReference>
<evidence type="ECO:0000313" key="14">
    <source>
        <dbReference type="EMBL" id="GCB73114.1"/>
    </source>
</evidence>
<comment type="subcellular location">
    <subcellularLocation>
        <location evidence="3">Secreted</location>
    </subcellularLocation>
</comment>
<evidence type="ECO:0000259" key="13">
    <source>
        <dbReference type="Pfam" id="PF02740"/>
    </source>
</evidence>